<accession>A0A4R2JF29</accession>
<dbReference type="InterPro" id="IPR016040">
    <property type="entry name" value="NAD(P)-bd_dom"/>
</dbReference>
<name>A0A4R2JF29_9PSEU</name>
<sequence>MTTLVLGATGKTGRRVAARLRDRGVGVRASSRSSTAALPSTAAFDWDDESTWPAAVAGVDGVYLVYYPELAFPGVAEKIEAFAEMAVQAGVRRLVLLGGRGVELLAGPSERAVQNSGAEWTILRCSWFSQNFSEGFLLEPTRSGEIELPAGDTPEPFLDADDIAAVAVAALTEDGHNEQIYELSGPRAMTFDDAAEEIAKAANRDIKYVPITFVDYGKLLRAQGLPRALLEVFRTILDGRNAEPTDGVQRALRREAREFSEYAQKAAATGVWNA</sequence>
<dbReference type="Gene3D" id="3.90.25.10">
    <property type="entry name" value="UDP-galactose 4-epimerase, domain 1"/>
    <property type="match status" value="1"/>
</dbReference>
<evidence type="ECO:0000313" key="2">
    <source>
        <dbReference type="EMBL" id="TCO52835.1"/>
    </source>
</evidence>
<dbReference type="Proteomes" id="UP000295680">
    <property type="component" value="Unassembled WGS sequence"/>
</dbReference>
<comment type="caution">
    <text evidence="2">The sequence shown here is derived from an EMBL/GenBank/DDBJ whole genome shotgun (WGS) entry which is preliminary data.</text>
</comment>
<dbReference type="EMBL" id="SLWS01000011">
    <property type="protein sequence ID" value="TCO52835.1"/>
    <property type="molecule type" value="Genomic_DNA"/>
</dbReference>
<dbReference type="InterPro" id="IPR036291">
    <property type="entry name" value="NAD(P)-bd_dom_sf"/>
</dbReference>
<protein>
    <submittedName>
        <fullName evidence="2">Uncharacterized protein YbjT (DUF2867 family)</fullName>
    </submittedName>
</protein>
<dbReference type="SUPFAM" id="SSF51735">
    <property type="entry name" value="NAD(P)-binding Rossmann-fold domains"/>
    <property type="match status" value="1"/>
</dbReference>
<keyword evidence="3" id="KW-1185">Reference proteome</keyword>
<evidence type="ECO:0000259" key="1">
    <source>
        <dbReference type="Pfam" id="PF13460"/>
    </source>
</evidence>
<gene>
    <name evidence="2" type="ORF">EV192_11129</name>
</gene>
<dbReference type="PANTHER" id="PTHR43162">
    <property type="match status" value="1"/>
</dbReference>
<dbReference type="InterPro" id="IPR051604">
    <property type="entry name" value="Ergot_Alk_Oxidoreductase"/>
</dbReference>
<dbReference type="Pfam" id="PF13460">
    <property type="entry name" value="NAD_binding_10"/>
    <property type="match status" value="1"/>
</dbReference>
<evidence type="ECO:0000313" key="3">
    <source>
        <dbReference type="Proteomes" id="UP000295680"/>
    </source>
</evidence>
<proteinExistence type="predicted"/>
<feature type="domain" description="NAD(P)-binding" evidence="1">
    <location>
        <begin position="7"/>
        <end position="173"/>
    </location>
</feature>
<reference evidence="2 3" key="1">
    <citation type="submission" date="2019-03" db="EMBL/GenBank/DDBJ databases">
        <title>Genomic Encyclopedia of Type Strains, Phase IV (KMG-IV): sequencing the most valuable type-strain genomes for metagenomic binning, comparative biology and taxonomic classification.</title>
        <authorList>
            <person name="Goeker M."/>
        </authorList>
    </citation>
    <scope>NUCLEOTIDE SEQUENCE [LARGE SCALE GENOMIC DNA]</scope>
    <source>
        <strain evidence="2 3">DSM 45934</strain>
    </source>
</reference>
<organism evidence="2 3">
    <name type="scientific">Actinocrispum wychmicini</name>
    <dbReference type="NCBI Taxonomy" id="1213861"/>
    <lineage>
        <taxon>Bacteria</taxon>
        <taxon>Bacillati</taxon>
        <taxon>Actinomycetota</taxon>
        <taxon>Actinomycetes</taxon>
        <taxon>Pseudonocardiales</taxon>
        <taxon>Pseudonocardiaceae</taxon>
        <taxon>Actinocrispum</taxon>
    </lineage>
</organism>
<dbReference type="Gene3D" id="3.40.50.720">
    <property type="entry name" value="NAD(P)-binding Rossmann-like Domain"/>
    <property type="match status" value="1"/>
</dbReference>
<dbReference type="RefSeq" id="WP_132123809.1">
    <property type="nucleotide sequence ID" value="NZ_SLWS01000011.1"/>
</dbReference>
<dbReference type="OrthoDB" id="3250520at2"/>
<dbReference type="PANTHER" id="PTHR43162:SF1">
    <property type="entry name" value="PRESTALK A DIFFERENTIATION PROTEIN A"/>
    <property type="match status" value="1"/>
</dbReference>
<dbReference type="AlphaFoldDB" id="A0A4R2JF29"/>